<feature type="chain" id="PRO_5035929157" evidence="12">
    <location>
        <begin position="24"/>
        <end position="708"/>
    </location>
</feature>
<keyword evidence="4" id="KW-1134">Transmembrane beta strand</keyword>
<evidence type="ECO:0000256" key="8">
    <source>
        <dbReference type="ARBA" id="ARBA00023136"/>
    </source>
</evidence>
<accession>A0A8T9ARW3</accession>
<dbReference type="InterPro" id="IPR050810">
    <property type="entry name" value="Bact_Secretion_Sys_Channel"/>
</dbReference>
<dbReference type="InterPro" id="IPR001775">
    <property type="entry name" value="GspD/PilQ"/>
</dbReference>
<dbReference type="Pfam" id="PF03958">
    <property type="entry name" value="Secretin_N"/>
    <property type="match status" value="3"/>
</dbReference>
<dbReference type="InterPro" id="IPR004846">
    <property type="entry name" value="T2SS/T3SS_dom"/>
</dbReference>
<dbReference type="PANTHER" id="PTHR30332">
    <property type="entry name" value="PROBABLE GENERAL SECRETION PATHWAY PROTEIN D"/>
    <property type="match status" value="1"/>
</dbReference>
<evidence type="ECO:0000256" key="11">
    <source>
        <dbReference type="SAM" id="MobiDB-lite"/>
    </source>
</evidence>
<feature type="signal peptide" evidence="12">
    <location>
        <begin position="1"/>
        <end position="23"/>
    </location>
</feature>
<dbReference type="GO" id="GO:0009279">
    <property type="term" value="C:cell outer membrane"/>
    <property type="evidence" value="ECO:0007669"/>
    <property type="project" value="UniProtKB-SubCell"/>
</dbReference>
<name>A0A8T9ARW3_9HYPH</name>
<dbReference type="PRINTS" id="PR00811">
    <property type="entry name" value="BCTERIALGSPD"/>
</dbReference>
<dbReference type="Gene3D" id="3.30.1370.120">
    <property type="match status" value="3"/>
</dbReference>
<evidence type="ECO:0000256" key="7">
    <source>
        <dbReference type="ARBA" id="ARBA00022927"/>
    </source>
</evidence>
<protein>
    <submittedName>
        <fullName evidence="16">Type II secretion system protein GspD</fullName>
    </submittedName>
</protein>
<dbReference type="EMBL" id="PNOT02000169">
    <property type="protein sequence ID" value="TSE10955.1"/>
    <property type="molecule type" value="Genomic_DNA"/>
</dbReference>
<feature type="domain" description="Type II/III secretion system secretin-like" evidence="13">
    <location>
        <begin position="502"/>
        <end position="668"/>
    </location>
</feature>
<evidence type="ECO:0000256" key="5">
    <source>
        <dbReference type="ARBA" id="ARBA00022692"/>
    </source>
</evidence>
<dbReference type="RefSeq" id="WP_143974978.1">
    <property type="nucleotide sequence ID" value="NZ_PNOT02000169.1"/>
</dbReference>
<evidence type="ECO:0000259" key="15">
    <source>
        <dbReference type="Pfam" id="PF21305"/>
    </source>
</evidence>
<dbReference type="OrthoDB" id="9775455at2"/>
<evidence type="ECO:0000256" key="10">
    <source>
        <dbReference type="RuleBase" id="RU004004"/>
    </source>
</evidence>
<sequence length="708" mass="75541">MSSKPSHCVVLFTLLAVAGCTSAPGKDFFTETIDSLHAKTSPLRAGYSGPAAVTSASGAAQRFNGAQYQGTGQFVSSGAPVTKVTGDGSGKFELNLVNAPIADAAKAVLGDALHLNYIVDPRVQGTVTLQTSQPVSQDALVDILQSALAVNAAGITSRGGTYQIVPLSEIMASTPPVSVPSTSPSGPGVKVQVLQLQFIAADEMKTILEPITRQGSVLRVDSTRNIITVAGSDSDLNAIREAVSVFDVDWMRGMSVALHPLKTSKPEAVAAELDSIFGTKEGPGAKLIQFIPNDRLNSVLVITSRPAYLARAATWINKLDRLAETNESQLFVYQIQNRPAKELASVLSSVLGTTVKTEGQSGGSNVSPDQTPIAMQSDGVTPAPLTGPSPSLPQQDNQSPAHATVVADVENNALLIQTTARDYQRIEQILTKVDVLPTQVMLEAVIAEVTLNDDLKYGLRWFFENGGTKVSVTDVAKAAAAATLPGFNWSYATDNIQVTLSALSKITDVNVISAPTIMALNNQKAILQVGDQVPILTQQSQDTGNGSAPIINSVQMKDTGVILTVTPRINNAGRVMLDIQQEVSNVTKTDSSDIDSPTIQQRKIQTRVLVNDGESLALGGLIQQNNSVDRSQVPILGDIPIFGNAFKQKDDTIRRTELIIFIRPHVVRDINEAREVTDEFRGKISLQTPIQKRRGGTKLQQDLKRLAY</sequence>
<dbReference type="GO" id="GO:0015628">
    <property type="term" value="P:protein secretion by the type II secretion system"/>
    <property type="evidence" value="ECO:0007669"/>
    <property type="project" value="InterPro"/>
</dbReference>
<evidence type="ECO:0000256" key="3">
    <source>
        <dbReference type="ARBA" id="ARBA00022448"/>
    </source>
</evidence>
<keyword evidence="7" id="KW-0653">Protein transport</keyword>
<feature type="domain" description="GspD-like N0" evidence="15">
    <location>
        <begin position="94"/>
        <end position="164"/>
    </location>
</feature>
<dbReference type="Pfam" id="PF21305">
    <property type="entry name" value="type_II_gspD_N0"/>
    <property type="match status" value="1"/>
</dbReference>
<keyword evidence="6 12" id="KW-0732">Signal</keyword>
<feature type="domain" description="NolW-like" evidence="14">
    <location>
        <begin position="258"/>
        <end position="321"/>
    </location>
</feature>
<feature type="region of interest" description="Disordered" evidence="11">
    <location>
        <begin position="357"/>
        <end position="400"/>
    </location>
</feature>
<keyword evidence="5" id="KW-0812">Transmembrane</keyword>
<keyword evidence="9" id="KW-0998">Cell outer membrane</keyword>
<evidence type="ECO:0000313" key="16">
    <source>
        <dbReference type="EMBL" id="TSE10955.1"/>
    </source>
</evidence>
<keyword evidence="17" id="KW-1185">Reference proteome</keyword>
<dbReference type="InterPro" id="IPR005644">
    <property type="entry name" value="NolW-like"/>
</dbReference>
<dbReference type="PANTHER" id="PTHR30332:SF25">
    <property type="entry name" value="SECRETIN XPSD"/>
    <property type="match status" value="1"/>
</dbReference>
<dbReference type="InterPro" id="IPR049371">
    <property type="entry name" value="GspD-like_N0"/>
</dbReference>
<dbReference type="AlphaFoldDB" id="A0A8T9ARW3"/>
<evidence type="ECO:0000256" key="6">
    <source>
        <dbReference type="ARBA" id="ARBA00022729"/>
    </source>
</evidence>
<organism evidence="16 17">
    <name type="scientific">Mesorhizobium intechi</name>
    <dbReference type="NCBI Taxonomy" id="537601"/>
    <lineage>
        <taxon>Bacteria</taxon>
        <taxon>Pseudomonadati</taxon>
        <taxon>Pseudomonadota</taxon>
        <taxon>Alphaproteobacteria</taxon>
        <taxon>Hyphomicrobiales</taxon>
        <taxon>Phyllobacteriaceae</taxon>
        <taxon>Mesorhizobium</taxon>
    </lineage>
</organism>
<feature type="domain" description="NolW-like" evidence="14">
    <location>
        <begin position="331"/>
        <end position="439"/>
    </location>
</feature>
<dbReference type="PRINTS" id="PR01032">
    <property type="entry name" value="PHAGEIV"/>
</dbReference>
<dbReference type="PROSITE" id="PS51257">
    <property type="entry name" value="PROKAR_LIPOPROTEIN"/>
    <property type="match status" value="1"/>
</dbReference>
<comment type="subcellular location">
    <subcellularLocation>
        <location evidence="1 10">Cell outer membrane</location>
    </subcellularLocation>
</comment>
<dbReference type="Proteomes" id="UP000235507">
    <property type="component" value="Unassembled WGS sequence"/>
</dbReference>
<feature type="domain" description="NolW-like" evidence="14">
    <location>
        <begin position="191"/>
        <end position="251"/>
    </location>
</feature>
<evidence type="ECO:0000256" key="2">
    <source>
        <dbReference type="ARBA" id="ARBA00006980"/>
    </source>
</evidence>
<evidence type="ECO:0000256" key="4">
    <source>
        <dbReference type="ARBA" id="ARBA00022452"/>
    </source>
</evidence>
<evidence type="ECO:0000259" key="14">
    <source>
        <dbReference type="Pfam" id="PF03958"/>
    </source>
</evidence>
<evidence type="ECO:0000313" key="17">
    <source>
        <dbReference type="Proteomes" id="UP000235507"/>
    </source>
</evidence>
<gene>
    <name evidence="16" type="primary">gspD</name>
    <name evidence="16" type="ORF">C1D09_014570</name>
</gene>
<dbReference type="InterPro" id="IPR038591">
    <property type="entry name" value="NolW-like_sf"/>
</dbReference>
<dbReference type="InterPro" id="IPR013356">
    <property type="entry name" value="T2SS_GspD"/>
</dbReference>
<evidence type="ECO:0000256" key="12">
    <source>
        <dbReference type="SAM" id="SignalP"/>
    </source>
</evidence>
<comment type="similarity">
    <text evidence="2">Belongs to the bacterial secretin family. GSP D subfamily.</text>
</comment>
<dbReference type="Pfam" id="PF00263">
    <property type="entry name" value="Secretin"/>
    <property type="match status" value="1"/>
</dbReference>
<dbReference type="NCBIfam" id="TIGR02517">
    <property type="entry name" value="type_II_gspD"/>
    <property type="match status" value="1"/>
</dbReference>
<evidence type="ECO:0000256" key="9">
    <source>
        <dbReference type="ARBA" id="ARBA00023237"/>
    </source>
</evidence>
<evidence type="ECO:0000256" key="1">
    <source>
        <dbReference type="ARBA" id="ARBA00004442"/>
    </source>
</evidence>
<comment type="caution">
    <text evidence="16">The sequence shown here is derived from an EMBL/GenBank/DDBJ whole genome shotgun (WGS) entry which is preliminary data.</text>
</comment>
<evidence type="ECO:0000259" key="13">
    <source>
        <dbReference type="Pfam" id="PF00263"/>
    </source>
</evidence>
<proteinExistence type="inferred from homology"/>
<keyword evidence="8" id="KW-0472">Membrane</keyword>
<reference evidence="16" key="1">
    <citation type="submission" date="2019-07" db="EMBL/GenBank/DDBJ databases">
        <title>Mesorhizobum intechiensis sp. nov. isolated from nodules of Lotus tenuis growing in lowlands of the Flooding Pampa, Argentina.</title>
        <authorList>
            <person name="Estrella M.J."/>
            <person name="Torres Tejerizo G.A."/>
            <person name="Cumpa Velazquez L.M."/>
            <person name="Fontana F."/>
            <person name="Hansen L."/>
            <person name="Pistorio M."/>
            <person name="Sannazzaro A.I."/>
        </authorList>
    </citation>
    <scope>NUCLEOTIDE SEQUENCE</scope>
    <source>
        <strain evidence="16">BD68</strain>
    </source>
</reference>
<feature type="compositionally biased region" description="Polar residues" evidence="11">
    <location>
        <begin position="357"/>
        <end position="374"/>
    </location>
</feature>
<keyword evidence="3 10" id="KW-0813">Transport</keyword>
<dbReference type="GO" id="GO:0015627">
    <property type="term" value="C:type II protein secretion system complex"/>
    <property type="evidence" value="ECO:0007669"/>
    <property type="project" value="InterPro"/>
</dbReference>